<reference evidence="1 2" key="1">
    <citation type="submission" date="2016-10" db="EMBL/GenBank/DDBJ databases">
        <authorList>
            <person name="de Groot N.N."/>
        </authorList>
    </citation>
    <scope>NUCLEOTIDE SEQUENCE [LARGE SCALE GENOMIC DNA]</scope>
    <source>
        <strain evidence="1 2">NLAE-zl-C500</strain>
    </source>
</reference>
<dbReference type="GO" id="GO:0016740">
    <property type="term" value="F:transferase activity"/>
    <property type="evidence" value="ECO:0007669"/>
    <property type="project" value="UniProtKB-KW"/>
</dbReference>
<dbReference type="AlphaFoldDB" id="A0A1G6G0E0"/>
<dbReference type="RefSeq" id="WP_074556491.1">
    <property type="nucleotide sequence ID" value="NZ_FMYE01000001.1"/>
</dbReference>
<proteinExistence type="predicted"/>
<gene>
    <name evidence="1" type="ORF">SAMN05192581_1001259</name>
</gene>
<organism evidence="1 2">
    <name type="scientific">Bacteroides ovatus</name>
    <dbReference type="NCBI Taxonomy" id="28116"/>
    <lineage>
        <taxon>Bacteria</taxon>
        <taxon>Pseudomonadati</taxon>
        <taxon>Bacteroidota</taxon>
        <taxon>Bacteroidia</taxon>
        <taxon>Bacteroidales</taxon>
        <taxon>Bacteroidaceae</taxon>
        <taxon>Bacteroides</taxon>
    </lineage>
</organism>
<dbReference type="Gene3D" id="3.40.50.2000">
    <property type="entry name" value="Glycogen Phosphorylase B"/>
    <property type="match status" value="2"/>
</dbReference>
<dbReference type="SUPFAM" id="SSF53756">
    <property type="entry name" value="UDP-Glycosyltransferase/glycogen phosphorylase"/>
    <property type="match status" value="1"/>
</dbReference>
<dbReference type="Proteomes" id="UP000183670">
    <property type="component" value="Unassembled WGS sequence"/>
</dbReference>
<keyword evidence="1" id="KW-0808">Transferase</keyword>
<name>A0A1G6G0E0_BACOV</name>
<dbReference type="PANTHER" id="PTHR12526:SF630">
    <property type="entry name" value="GLYCOSYLTRANSFERASE"/>
    <property type="match status" value="1"/>
</dbReference>
<dbReference type="EMBL" id="FMYE01000001">
    <property type="protein sequence ID" value="SDB75371.1"/>
    <property type="molecule type" value="Genomic_DNA"/>
</dbReference>
<evidence type="ECO:0000313" key="1">
    <source>
        <dbReference type="EMBL" id="SDB75371.1"/>
    </source>
</evidence>
<evidence type="ECO:0000313" key="2">
    <source>
        <dbReference type="Proteomes" id="UP000183670"/>
    </source>
</evidence>
<accession>A0A1G6G0E0</accession>
<sequence length="361" mass="42138">MNISILQPEVPHYRISFFQQLKQLLKGEENVYVYNSLKSSKKQGFNVDVSDISYIPNIKRGGFLIYNPFYLLNSKTDVLVLMFHFAHFTTWLLLLTKWLHRKKIILWGQGISVKRYLDEEHKPNLLMKWQLSLADGAWIYMPKEKEQWQRIFPKKPLAALGNTIAGAVDMVNYQPSYTKEELKQKYGIMQDIIFIYCARFNTPLRRIDIWERVINELDAHKYGFIVIGDGESKPDLKKYANVYDYGLLYDDSVKRELFAVADVYFQVAWMGLSIVEAMAYGKPVFTFKRTEEIKQGVEYDYIRHGETGLLFNDYSDCINQINSINKQYISEMGSKARELIRISATPSSMANNAYSLLEKII</sequence>
<protein>
    <submittedName>
        <fullName evidence="1">Glycosyltransferase involved in cell wall bisynthesis</fullName>
    </submittedName>
</protein>
<dbReference type="Pfam" id="PF13692">
    <property type="entry name" value="Glyco_trans_1_4"/>
    <property type="match status" value="1"/>
</dbReference>
<dbReference type="PANTHER" id="PTHR12526">
    <property type="entry name" value="GLYCOSYLTRANSFERASE"/>
    <property type="match status" value="1"/>
</dbReference>